<protein>
    <submittedName>
        <fullName evidence="2">Uncharacterized protein</fullName>
    </submittedName>
</protein>
<dbReference type="Proteomes" id="UP001420932">
    <property type="component" value="Unassembled WGS sequence"/>
</dbReference>
<feature type="compositionally biased region" description="Basic and acidic residues" evidence="1">
    <location>
        <begin position="1"/>
        <end position="15"/>
    </location>
</feature>
<accession>A0AAP0EHK0</accession>
<feature type="region of interest" description="Disordered" evidence="1">
    <location>
        <begin position="173"/>
        <end position="195"/>
    </location>
</feature>
<feature type="compositionally biased region" description="Basic and acidic residues" evidence="1">
    <location>
        <begin position="27"/>
        <end position="37"/>
    </location>
</feature>
<keyword evidence="3" id="KW-1185">Reference proteome</keyword>
<dbReference type="AlphaFoldDB" id="A0AAP0EHK0"/>
<organism evidence="2 3">
    <name type="scientific">Stephania yunnanensis</name>
    <dbReference type="NCBI Taxonomy" id="152371"/>
    <lineage>
        <taxon>Eukaryota</taxon>
        <taxon>Viridiplantae</taxon>
        <taxon>Streptophyta</taxon>
        <taxon>Embryophyta</taxon>
        <taxon>Tracheophyta</taxon>
        <taxon>Spermatophyta</taxon>
        <taxon>Magnoliopsida</taxon>
        <taxon>Ranunculales</taxon>
        <taxon>Menispermaceae</taxon>
        <taxon>Menispermoideae</taxon>
        <taxon>Cissampelideae</taxon>
        <taxon>Stephania</taxon>
    </lineage>
</organism>
<evidence type="ECO:0000313" key="2">
    <source>
        <dbReference type="EMBL" id="KAK9093424.1"/>
    </source>
</evidence>
<comment type="caution">
    <text evidence="2">The sequence shown here is derived from an EMBL/GenBank/DDBJ whole genome shotgun (WGS) entry which is preliminary data.</text>
</comment>
<feature type="region of interest" description="Disordered" evidence="1">
    <location>
        <begin position="1"/>
        <end position="37"/>
    </location>
</feature>
<dbReference type="EMBL" id="JBBNAF010000012">
    <property type="protein sequence ID" value="KAK9093424.1"/>
    <property type="molecule type" value="Genomic_DNA"/>
</dbReference>
<proteinExistence type="predicted"/>
<evidence type="ECO:0000313" key="3">
    <source>
        <dbReference type="Proteomes" id="UP001420932"/>
    </source>
</evidence>
<reference evidence="2 3" key="1">
    <citation type="submission" date="2024-01" db="EMBL/GenBank/DDBJ databases">
        <title>Genome assemblies of Stephania.</title>
        <authorList>
            <person name="Yang L."/>
        </authorList>
    </citation>
    <scope>NUCLEOTIDE SEQUENCE [LARGE SCALE GENOMIC DNA]</scope>
    <source>
        <strain evidence="2">YNDBR</strain>
        <tissue evidence="2">Leaf</tissue>
    </source>
</reference>
<sequence>MAAAVSEREEVDRGAVRGAGASGSKSGGRERETKKPCTNDWLEFPKVLETDLGYPLSPVSLSSRPSLSLSPLLSPATRSPPSASFSGRRLLSPLYDGLLSLLSSLSRLSTTSLASRLSGLSPFSPLVSLRPFSPLSGCLSRLLPLRPLTYHLSSAFLASLSDRLSPAALHAQANMNTHSSRETYRPKNQGQLDKPKSHLHIVAKTPKHFLFL</sequence>
<name>A0AAP0EHK0_9MAGN</name>
<evidence type="ECO:0000256" key="1">
    <source>
        <dbReference type="SAM" id="MobiDB-lite"/>
    </source>
</evidence>
<gene>
    <name evidence="2" type="ORF">Syun_028335</name>
</gene>